<dbReference type="Proteomes" id="UP000688137">
    <property type="component" value="Unassembled WGS sequence"/>
</dbReference>
<organism evidence="3 4">
    <name type="scientific">Paramecium primaurelia</name>
    <dbReference type="NCBI Taxonomy" id="5886"/>
    <lineage>
        <taxon>Eukaryota</taxon>
        <taxon>Sar</taxon>
        <taxon>Alveolata</taxon>
        <taxon>Ciliophora</taxon>
        <taxon>Intramacronucleata</taxon>
        <taxon>Oligohymenophorea</taxon>
        <taxon>Peniculida</taxon>
        <taxon>Parameciidae</taxon>
        <taxon>Paramecium</taxon>
    </lineage>
</organism>
<dbReference type="EMBL" id="CAJJDM010000010">
    <property type="protein sequence ID" value="CAD8049134.1"/>
    <property type="molecule type" value="Genomic_DNA"/>
</dbReference>
<evidence type="ECO:0000313" key="4">
    <source>
        <dbReference type="Proteomes" id="UP000688137"/>
    </source>
</evidence>
<name>A0A8S1KE36_PARPR</name>
<reference evidence="3" key="1">
    <citation type="submission" date="2021-01" db="EMBL/GenBank/DDBJ databases">
        <authorList>
            <consortium name="Genoscope - CEA"/>
            <person name="William W."/>
        </authorList>
    </citation>
    <scope>NUCLEOTIDE SEQUENCE</scope>
</reference>
<feature type="coiled-coil region" evidence="1">
    <location>
        <begin position="212"/>
        <end position="276"/>
    </location>
</feature>
<feature type="compositionally biased region" description="Polar residues" evidence="2">
    <location>
        <begin position="1"/>
        <end position="14"/>
    </location>
</feature>
<evidence type="ECO:0000313" key="3">
    <source>
        <dbReference type="EMBL" id="CAD8049134.1"/>
    </source>
</evidence>
<keyword evidence="4" id="KW-1185">Reference proteome</keyword>
<keyword evidence="1" id="KW-0175">Coiled coil</keyword>
<feature type="coiled-coil region" evidence="1">
    <location>
        <begin position="330"/>
        <end position="391"/>
    </location>
</feature>
<evidence type="ECO:0000256" key="2">
    <source>
        <dbReference type="SAM" id="MobiDB-lite"/>
    </source>
</evidence>
<gene>
    <name evidence="3" type="ORF">PPRIM_AZ9-3.1.T0130247</name>
</gene>
<accession>A0A8S1KE36</accession>
<dbReference type="AlphaFoldDB" id="A0A8S1KE36"/>
<evidence type="ECO:0000256" key="1">
    <source>
        <dbReference type="SAM" id="Coils"/>
    </source>
</evidence>
<comment type="caution">
    <text evidence="3">The sequence shown here is derived from an EMBL/GenBank/DDBJ whole genome shotgun (WGS) entry which is preliminary data.</text>
</comment>
<proteinExistence type="predicted"/>
<dbReference type="OMA" id="EQFRHSE"/>
<protein>
    <submittedName>
        <fullName evidence="3">Uncharacterized protein</fullName>
    </submittedName>
</protein>
<sequence length="647" mass="77424">MDQQQGQNEILNSPQNLELNNNQEGNQKNELLEQMLQAKVNEDLIQWLIVQLNQAKTLCTEFMRENSKNEETHLKNLMHIIENSLERMKTSKINLENDISINSVSQESYCNQGTSISNQDNFLTNINQVSDLTKQIAFFNQEFLHSPQEDDQYDLQRVSEQFRHSEQFSEYYQMHNHQQQQKQIQQHMSQEEQSPISHRINEELTESQLIKLRAIAKKIQKFNSELNELKEGAKQYVQQVFHNQIQQTAQYFESLIKQYQDSQHEIQQRLNSELEQYQQIESIARDGSKFDQLLKQYLTKIKDYFLNINQIEKGVKEKIKEFIENQFHKFSQANQKLLATQSKINNTEKEKQIEQLKQNHQILINQKDKEIKDLNNKYKEAQELLNLTAYNDSNICSKITQINMLLEKTSLTINQTTQKLDYNNLEEIKSQIKQINQTVTGETQDDIKKLKEQLDQKERIIEQLKQQKQEYENQLKNNNNSDILQKKIEEIQSKYNQQFNQANQIYEKTNKIEEIREELSKINSFIQGEQEKLRIKYEEEKKKAIQTQLEGSFKLQDRSLLYIQLGLKIFQQYYNSHNSNNQKIKIQTEKLIKFHENYQKKEYFKLTDLQQVQQYYTNQERELKALFDDSFIEYKNFLADITKRRSQ</sequence>
<feature type="region of interest" description="Disordered" evidence="2">
    <location>
        <begin position="1"/>
        <end position="22"/>
    </location>
</feature>
<feature type="coiled-coil region" evidence="1">
    <location>
        <begin position="425"/>
        <end position="481"/>
    </location>
</feature>